<dbReference type="Gene3D" id="1.25.40.10">
    <property type="entry name" value="Tetratricopeptide repeat domain"/>
    <property type="match status" value="2"/>
</dbReference>
<dbReference type="PROSITE" id="PS00107">
    <property type="entry name" value="PROTEIN_KINASE_ATP"/>
    <property type="match status" value="1"/>
</dbReference>
<gene>
    <name evidence="8" type="ORF">POL58_37695</name>
</gene>
<dbReference type="SUPFAM" id="SSF48452">
    <property type="entry name" value="TPR-like"/>
    <property type="match status" value="2"/>
</dbReference>
<name>A0ABT5BIW7_9BACT</name>
<dbReference type="InterPro" id="IPR019734">
    <property type="entry name" value="TPR_rpt"/>
</dbReference>
<dbReference type="Pfam" id="PF13374">
    <property type="entry name" value="TPR_10"/>
    <property type="match status" value="1"/>
</dbReference>
<evidence type="ECO:0000256" key="3">
    <source>
        <dbReference type="ARBA" id="ARBA00022777"/>
    </source>
</evidence>
<dbReference type="InterPro" id="IPR017441">
    <property type="entry name" value="Protein_kinase_ATP_BS"/>
</dbReference>
<feature type="region of interest" description="Disordered" evidence="6">
    <location>
        <begin position="163"/>
        <end position="190"/>
    </location>
</feature>
<sequence>MTEAAPQPTAIGPFVVLRKLGEGAMGVVYAGYDLALDRKVALKLVRPSLLGNEAARERMIREAQAMARLSHPHVVQVYQVGAHERSLYMAMEHIEGETLGSWLRAHTRPWPLVLRTICDAGRGLAAAHAAGLVHRDFKPDNVLVAAGGRARVVDFGLVQASEGADESADEVTEEPPQATLPSGQVNGERSGGVRWSARLTQRGNALGTPLYMSPEQHFGHTVGPYSDQYSFALTLYEALYGEHPFCADSWEGIRQQIRAGALPLPSPGSVVPRRLFKVISRGLAFRPEDRWPSLTAMIAALEHDPWRRPLGIAAVAGLLGLASAASYAVASRQAQEPPRCGAVTQQLAGVWDGGRAEAVGSAFTATRAEFAQDALDRVKSRLDDYAQSWIDESRAVCEAHVSGSQTGRMIDLRSACLGRRKAHLAALVDVFAAADRDVVEHAVQAVAALPSISACNDPEGLVRGAAPPDDPRTAAQVEALRERLARADVLEATGQFEPGLALVRSVRAEADAVAHAPLSAEAALIEGKMQLGAANPSEAEAALVRAIRLGISQDMHAVAAEAAAVRVFVLGEGLSRPAEAFAAEVFAEALIERAHDDGRLAALLSNNLGAVHDLQGNTDTARAYYERTIAGLERRPGPPDPLIAITHHNLGNMYADRNDFVQAREHLELARQLFTAIVGDAHPFVAHALAGLADADAGRGEDERALANYKQALTRMEAAYGMRHLYLLQPLTGIGRVHARRGQVAAAEQAFARAVTMADALGLGHSMLAEALEGQAGLAVASGARDRARALYERAAEVYRASGDFEAERRAVLRARDMAPPAK</sequence>
<dbReference type="Gene3D" id="3.30.200.20">
    <property type="entry name" value="Phosphorylase Kinase, domain 1"/>
    <property type="match status" value="1"/>
</dbReference>
<evidence type="ECO:0000256" key="4">
    <source>
        <dbReference type="ARBA" id="ARBA00022840"/>
    </source>
</evidence>
<dbReference type="EMBL" id="JAQNDN010000022">
    <property type="protein sequence ID" value="MDC0673540.1"/>
    <property type="molecule type" value="Genomic_DNA"/>
</dbReference>
<dbReference type="Pfam" id="PF00069">
    <property type="entry name" value="Pkinase"/>
    <property type="match status" value="1"/>
</dbReference>
<dbReference type="Proteomes" id="UP001217838">
    <property type="component" value="Unassembled WGS sequence"/>
</dbReference>
<dbReference type="RefSeq" id="WP_272006769.1">
    <property type="nucleotide sequence ID" value="NZ_JAQNDN010000022.1"/>
</dbReference>
<dbReference type="SMART" id="SM00028">
    <property type="entry name" value="TPR"/>
    <property type="match status" value="5"/>
</dbReference>
<evidence type="ECO:0000313" key="8">
    <source>
        <dbReference type="EMBL" id="MDC0673540.1"/>
    </source>
</evidence>
<keyword evidence="2 5" id="KW-0547">Nucleotide-binding</keyword>
<dbReference type="Gene3D" id="1.10.510.10">
    <property type="entry name" value="Transferase(Phosphotransferase) domain 1"/>
    <property type="match status" value="1"/>
</dbReference>
<feature type="binding site" evidence="5">
    <location>
        <position position="43"/>
    </location>
    <ligand>
        <name>ATP</name>
        <dbReference type="ChEBI" id="CHEBI:30616"/>
    </ligand>
</feature>
<dbReference type="PANTHER" id="PTHR43289">
    <property type="entry name" value="MITOGEN-ACTIVATED PROTEIN KINASE KINASE KINASE 20-RELATED"/>
    <property type="match status" value="1"/>
</dbReference>
<protein>
    <submittedName>
        <fullName evidence="8">Serine/threonine-protein kinase</fullName>
    </submittedName>
</protein>
<dbReference type="SUPFAM" id="SSF56112">
    <property type="entry name" value="Protein kinase-like (PK-like)"/>
    <property type="match status" value="1"/>
</dbReference>
<feature type="domain" description="Protein kinase" evidence="7">
    <location>
        <begin position="14"/>
        <end position="307"/>
    </location>
</feature>
<dbReference type="PROSITE" id="PS00108">
    <property type="entry name" value="PROTEIN_KINASE_ST"/>
    <property type="match status" value="1"/>
</dbReference>
<evidence type="ECO:0000256" key="5">
    <source>
        <dbReference type="PROSITE-ProRule" id="PRU10141"/>
    </source>
</evidence>
<evidence type="ECO:0000313" key="9">
    <source>
        <dbReference type="Proteomes" id="UP001217838"/>
    </source>
</evidence>
<dbReference type="PROSITE" id="PS50011">
    <property type="entry name" value="PROTEIN_KINASE_DOM"/>
    <property type="match status" value="1"/>
</dbReference>
<evidence type="ECO:0000256" key="2">
    <source>
        <dbReference type="ARBA" id="ARBA00022741"/>
    </source>
</evidence>
<dbReference type="CDD" id="cd14014">
    <property type="entry name" value="STKc_PknB_like"/>
    <property type="match status" value="1"/>
</dbReference>
<keyword evidence="1" id="KW-0808">Transferase</keyword>
<keyword evidence="4 5" id="KW-0067">ATP-binding</keyword>
<evidence type="ECO:0000259" key="7">
    <source>
        <dbReference type="PROSITE" id="PS50011"/>
    </source>
</evidence>
<comment type="caution">
    <text evidence="8">The sequence shown here is derived from an EMBL/GenBank/DDBJ whole genome shotgun (WGS) entry which is preliminary data.</text>
</comment>
<organism evidence="8 9">
    <name type="scientific">Nannocystis radixulma</name>
    <dbReference type="NCBI Taxonomy" id="2995305"/>
    <lineage>
        <taxon>Bacteria</taxon>
        <taxon>Pseudomonadati</taxon>
        <taxon>Myxococcota</taxon>
        <taxon>Polyangia</taxon>
        <taxon>Nannocystales</taxon>
        <taxon>Nannocystaceae</taxon>
        <taxon>Nannocystis</taxon>
    </lineage>
</organism>
<dbReference type="InterPro" id="IPR011009">
    <property type="entry name" value="Kinase-like_dom_sf"/>
</dbReference>
<proteinExistence type="predicted"/>
<feature type="compositionally biased region" description="Acidic residues" evidence="6">
    <location>
        <begin position="163"/>
        <end position="173"/>
    </location>
</feature>
<keyword evidence="3 8" id="KW-0418">Kinase</keyword>
<dbReference type="GO" id="GO:0016301">
    <property type="term" value="F:kinase activity"/>
    <property type="evidence" value="ECO:0007669"/>
    <property type="project" value="UniProtKB-KW"/>
</dbReference>
<dbReference type="InterPro" id="IPR011990">
    <property type="entry name" value="TPR-like_helical_dom_sf"/>
</dbReference>
<evidence type="ECO:0000256" key="1">
    <source>
        <dbReference type="ARBA" id="ARBA00022679"/>
    </source>
</evidence>
<accession>A0ABT5BIW7</accession>
<dbReference type="Pfam" id="PF13424">
    <property type="entry name" value="TPR_12"/>
    <property type="match status" value="1"/>
</dbReference>
<reference evidence="8 9" key="1">
    <citation type="submission" date="2022-11" db="EMBL/GenBank/DDBJ databases">
        <title>Minimal conservation of predation-associated metabolite biosynthetic gene clusters underscores biosynthetic potential of Myxococcota including descriptions for ten novel species: Archangium lansinium sp. nov., Myxococcus landrumus sp. nov., Nannocystis bai.</title>
        <authorList>
            <person name="Ahearne A."/>
            <person name="Stevens C."/>
            <person name="Dowd S."/>
        </authorList>
    </citation>
    <scope>NUCLEOTIDE SEQUENCE [LARGE SCALE GENOMIC DNA]</scope>
    <source>
        <strain evidence="8 9">NCELM</strain>
    </source>
</reference>
<evidence type="ECO:0000256" key="6">
    <source>
        <dbReference type="SAM" id="MobiDB-lite"/>
    </source>
</evidence>
<dbReference type="InterPro" id="IPR000719">
    <property type="entry name" value="Prot_kinase_dom"/>
</dbReference>
<dbReference type="PANTHER" id="PTHR43289:SF34">
    <property type="entry name" value="SERINE_THREONINE-PROTEIN KINASE YBDM-RELATED"/>
    <property type="match status" value="1"/>
</dbReference>
<keyword evidence="9" id="KW-1185">Reference proteome</keyword>
<dbReference type="InterPro" id="IPR008271">
    <property type="entry name" value="Ser/Thr_kinase_AS"/>
</dbReference>